<evidence type="ECO:0000256" key="9">
    <source>
        <dbReference type="ARBA" id="ARBA00022801"/>
    </source>
</evidence>
<evidence type="ECO:0000256" key="6">
    <source>
        <dbReference type="ARBA" id="ARBA00022723"/>
    </source>
</evidence>
<accession>A0A100HHF5</accession>
<keyword evidence="11" id="KW-0233">DNA recombination</keyword>
<dbReference type="InterPro" id="IPR036614">
    <property type="entry name" value="RusA-like_sf"/>
</dbReference>
<evidence type="ECO:0000256" key="15">
    <source>
        <dbReference type="ARBA" id="ARBA00030920"/>
    </source>
</evidence>
<comment type="cofactor">
    <cofactor evidence="1">
        <name>Mg(2+)</name>
        <dbReference type="ChEBI" id="CHEBI:18420"/>
    </cofactor>
</comment>
<dbReference type="GO" id="GO:0000287">
    <property type="term" value="F:magnesium ion binding"/>
    <property type="evidence" value="ECO:0007669"/>
    <property type="project" value="InterPro"/>
</dbReference>
<dbReference type="GO" id="GO:0008821">
    <property type="term" value="F:crossover junction DNA endonuclease activity"/>
    <property type="evidence" value="ECO:0007669"/>
    <property type="project" value="UniProtKB-EC"/>
</dbReference>
<keyword evidence="12" id="KW-0234">DNA repair</keyword>
<keyword evidence="10" id="KW-0460">Magnesium</keyword>
<comment type="caution">
    <text evidence="17">The sequence shown here is derived from an EMBL/GenBank/DDBJ whole genome shotgun (WGS) entry which is preliminary data.</text>
</comment>
<evidence type="ECO:0000256" key="12">
    <source>
        <dbReference type="ARBA" id="ARBA00023204"/>
    </source>
</evidence>
<keyword evidence="7" id="KW-0255">Endonuclease</keyword>
<evidence type="ECO:0000256" key="4">
    <source>
        <dbReference type="ARBA" id="ARBA00014885"/>
    </source>
</evidence>
<dbReference type="InterPro" id="IPR016281">
    <property type="entry name" value="Endonuclease_RusA"/>
</dbReference>
<keyword evidence="9" id="KW-0378">Hydrolase</keyword>
<dbReference type="SUPFAM" id="SSF103084">
    <property type="entry name" value="Holliday junction resolvase RusA"/>
    <property type="match status" value="1"/>
</dbReference>
<dbReference type="GO" id="GO:0006310">
    <property type="term" value="P:DNA recombination"/>
    <property type="evidence" value="ECO:0007669"/>
    <property type="project" value="UniProtKB-KW"/>
</dbReference>
<organism evidence="17 18">
    <name type="scientific">Deinococcus grandis</name>
    <dbReference type="NCBI Taxonomy" id="57498"/>
    <lineage>
        <taxon>Bacteria</taxon>
        <taxon>Thermotogati</taxon>
        <taxon>Deinococcota</taxon>
        <taxon>Deinococci</taxon>
        <taxon>Deinococcales</taxon>
        <taxon>Deinococcaceae</taxon>
        <taxon>Deinococcus</taxon>
    </lineage>
</organism>
<evidence type="ECO:0000256" key="8">
    <source>
        <dbReference type="ARBA" id="ARBA00022763"/>
    </source>
</evidence>
<gene>
    <name evidence="17" type="ORF">DEIGR_100823</name>
</gene>
<dbReference type="GO" id="GO:0006281">
    <property type="term" value="P:DNA repair"/>
    <property type="evidence" value="ECO:0007669"/>
    <property type="project" value="UniProtKB-KW"/>
</dbReference>
<dbReference type="InterPro" id="IPR008822">
    <property type="entry name" value="Endonuclease_RusA-like"/>
</dbReference>
<dbReference type="AlphaFoldDB" id="A0A100HHF5"/>
<dbReference type="RefSeq" id="WP_058978518.1">
    <property type="nucleotide sequence ID" value="NZ_BCMS01000001.1"/>
</dbReference>
<evidence type="ECO:0000256" key="3">
    <source>
        <dbReference type="ARBA" id="ARBA00011738"/>
    </source>
</evidence>
<evidence type="ECO:0000256" key="16">
    <source>
        <dbReference type="ARBA" id="ARBA00031953"/>
    </source>
</evidence>
<keyword evidence="5" id="KW-0540">Nuclease</keyword>
<evidence type="ECO:0000313" key="18">
    <source>
        <dbReference type="Proteomes" id="UP000056209"/>
    </source>
</evidence>
<reference evidence="18" key="1">
    <citation type="submission" date="2015-11" db="EMBL/GenBank/DDBJ databases">
        <title>Draft Genome Sequence of the Radioresistant Bacterium Deinococcus grandis, Isolated from Freshwater Fish in Japan.</title>
        <authorList>
            <person name="Satoh K."/>
            <person name="Onodera T."/>
            <person name="Omoso K."/>
            <person name="Takeda-Yano K."/>
            <person name="Katayama T."/>
            <person name="Oono Y."/>
            <person name="Narumi I."/>
        </authorList>
    </citation>
    <scope>NUCLEOTIDE SEQUENCE [LARGE SCALE GENOMIC DNA]</scope>
    <source>
        <strain evidence="18">ATCC 43672</strain>
    </source>
</reference>
<evidence type="ECO:0000313" key="17">
    <source>
        <dbReference type="EMBL" id="GAQ20796.1"/>
    </source>
</evidence>
<dbReference type="EMBL" id="BCMS01000001">
    <property type="protein sequence ID" value="GAQ20796.1"/>
    <property type="molecule type" value="Genomic_DNA"/>
</dbReference>
<keyword evidence="18" id="KW-1185">Reference proteome</keyword>
<proteinExistence type="inferred from homology"/>
<dbReference type="PIRSF" id="PIRSF001007">
    <property type="entry name" value="RusA"/>
    <property type="match status" value="1"/>
</dbReference>
<comment type="similarity">
    <text evidence="2">Belongs to the RusA family.</text>
</comment>
<name>A0A100HHF5_9DEIO</name>
<dbReference type="EC" id="3.1.21.10" evidence="14"/>
<comment type="catalytic activity">
    <reaction evidence="13">
        <text>Endonucleolytic cleavage at a junction such as a reciprocal single-stranded crossover between two homologous DNA duplexes (Holliday junction).</text>
        <dbReference type="EC" id="3.1.21.10"/>
    </reaction>
</comment>
<dbReference type="Gene3D" id="3.30.1330.70">
    <property type="entry name" value="Holliday junction resolvase RusA"/>
    <property type="match status" value="1"/>
</dbReference>
<dbReference type="Pfam" id="PF05866">
    <property type="entry name" value="RusA"/>
    <property type="match status" value="1"/>
</dbReference>
<evidence type="ECO:0000256" key="1">
    <source>
        <dbReference type="ARBA" id="ARBA00001946"/>
    </source>
</evidence>
<evidence type="ECO:0000256" key="7">
    <source>
        <dbReference type="ARBA" id="ARBA00022759"/>
    </source>
</evidence>
<evidence type="ECO:0000256" key="10">
    <source>
        <dbReference type="ARBA" id="ARBA00022842"/>
    </source>
</evidence>
<evidence type="ECO:0000256" key="13">
    <source>
        <dbReference type="ARBA" id="ARBA00029354"/>
    </source>
</evidence>
<keyword evidence="6" id="KW-0479">Metal-binding</keyword>
<protein>
    <recommendedName>
        <fullName evidence="4">Crossover junction endodeoxyribonuclease RusA</fullName>
        <ecNumber evidence="14">3.1.21.10</ecNumber>
    </recommendedName>
    <alternativeName>
        <fullName evidence="15">Holliday junction nuclease RusA</fullName>
    </alternativeName>
    <alternativeName>
        <fullName evidence="16">Holliday junction resolvase</fullName>
    </alternativeName>
</protein>
<evidence type="ECO:0000256" key="5">
    <source>
        <dbReference type="ARBA" id="ARBA00022722"/>
    </source>
</evidence>
<comment type="subunit">
    <text evidence="3">Homodimer.</text>
</comment>
<dbReference type="Proteomes" id="UP000056209">
    <property type="component" value="Unassembled WGS sequence"/>
</dbReference>
<sequence>MITLPWPPSVNRMWRSVRGRNILSQEGRQYRENGLTVVAAQSPRHWPAEVRLSVSISVYPPDRRRRDLDNMPKAVLDLLTHAGVYVDDSQIDRLEIVRRENHPGGRVIVELRAI</sequence>
<evidence type="ECO:0000256" key="2">
    <source>
        <dbReference type="ARBA" id="ARBA00008865"/>
    </source>
</evidence>
<keyword evidence="8" id="KW-0227">DNA damage</keyword>
<evidence type="ECO:0000256" key="14">
    <source>
        <dbReference type="ARBA" id="ARBA00029488"/>
    </source>
</evidence>
<evidence type="ECO:0000256" key="11">
    <source>
        <dbReference type="ARBA" id="ARBA00023172"/>
    </source>
</evidence>